<sequence>MFKPRNIVNMLTLARDLRPDDRSISLASIDQVQLEFSKRTWREIEEELSGEYSAEEVSAIKSTLIGFASEFDIPKLQKRMENLAKFDPNVHSFTTKYKAFDMITSLYRVGAIGNLYFVGSGKKEIRFGWIFRDNYDPLYDKKFMVHESLRKFLQLSFRPEGRK</sequence>
<dbReference type="Proteomes" id="UP000076088">
    <property type="component" value="Chromosome"/>
</dbReference>
<dbReference type="InterPro" id="IPR059206">
    <property type="entry name" value="Sll1717-like"/>
</dbReference>
<accession>A0AAC9FFE7</accession>
<name>A0AAC9FFE7_SPHMC</name>
<proteinExistence type="predicted"/>
<evidence type="ECO:0000313" key="2">
    <source>
        <dbReference type="Proteomes" id="UP000076088"/>
    </source>
</evidence>
<reference evidence="1 2" key="2">
    <citation type="journal article" date="2016" name="Genome Announc.">
        <title>Complete Genome Sequence of Sphingopyxis macrogoltabida Strain 203N (NBRC 111659), a Polyethylene Glycol Degrader.</title>
        <authorList>
            <person name="Ohtsubo Y."/>
            <person name="Nonoyama S."/>
            <person name="Nagata Y."/>
            <person name="Numata M."/>
            <person name="Tsuchikane K."/>
            <person name="Hosoyama A."/>
            <person name="Yamazoe A."/>
            <person name="Tsuda M."/>
            <person name="Fujita N."/>
            <person name="Kawai F."/>
        </authorList>
    </citation>
    <scope>NUCLEOTIDE SEQUENCE [LARGE SCALE GENOMIC DNA]</scope>
    <source>
        <strain evidence="1 2">203N</strain>
    </source>
</reference>
<dbReference type="NCBIfam" id="NF047389">
    <property type="entry name" value="ATPase_Sll1717"/>
    <property type="match status" value="1"/>
</dbReference>
<reference evidence="2" key="1">
    <citation type="submission" date="2015-11" db="EMBL/GenBank/DDBJ databases">
        <title>Complete genome sequence of a polyethylene-glycol degrader Sphingopyxis macrogoltabida 203N (NBRC 111659).</title>
        <authorList>
            <person name="Yoshiyuki O."/>
            <person name="Shouta N."/>
            <person name="Nagata Y."/>
            <person name="Numata M."/>
            <person name="Tsuchikane K."/>
            <person name="Hosoyama A."/>
            <person name="Yamazoe A."/>
            <person name="Tsuda M."/>
            <person name="Fujita N."/>
            <person name="Kawai F."/>
        </authorList>
    </citation>
    <scope>NUCLEOTIDE SEQUENCE [LARGE SCALE GENOMIC DNA]</scope>
    <source>
        <strain evidence="2">203N</strain>
    </source>
</reference>
<gene>
    <name evidence="1" type="ORF">ATM17_09485</name>
</gene>
<evidence type="ECO:0000313" key="1">
    <source>
        <dbReference type="EMBL" id="AMU89268.1"/>
    </source>
</evidence>
<organism evidence="1 2">
    <name type="scientific">Sphingopyxis macrogoltabida</name>
    <name type="common">Sphingomonas macrogoltabidus</name>
    <dbReference type="NCBI Taxonomy" id="33050"/>
    <lineage>
        <taxon>Bacteria</taxon>
        <taxon>Pseudomonadati</taxon>
        <taxon>Pseudomonadota</taxon>
        <taxon>Alphaproteobacteria</taxon>
        <taxon>Sphingomonadales</taxon>
        <taxon>Sphingomonadaceae</taxon>
        <taxon>Sphingopyxis</taxon>
    </lineage>
</organism>
<dbReference type="AlphaFoldDB" id="A0AAC9FFE7"/>
<protein>
    <submittedName>
        <fullName evidence="1">Uncharacterized protein</fullName>
    </submittedName>
</protein>
<keyword evidence="2" id="KW-1185">Reference proteome</keyword>
<dbReference type="EMBL" id="CP013344">
    <property type="protein sequence ID" value="AMU89268.1"/>
    <property type="molecule type" value="Genomic_DNA"/>
</dbReference>